<dbReference type="AlphaFoldDB" id="A0A7H9HXJ5"/>
<sequence>MSYIVDANLRSYSVQVVQTASREEYYSGSNDGKGGDGDQVVAEKMGMFYNLLKNVIRKKLTKFPASQLEDLSLNASMFLGEGHGSIEICEPPTEAQERIIKSLVKVVFHQLQTCGQSSKFAEVDEGHANLFLSLFVKSIHCEYFEETSLINLDPELDVQESISRILNAEDSGTSETQEKTRFQHDASFNVHLYCTLDHVSQSNGLLEEFDKIDLENDQCSSEEPSEGVTLASLSYHSESLSKLPISKQTLNLTRITLLPSDNLEGLWESLHFDGGIKRRVYSYATVALKVASLASNKPSEAGQSSFGNNKLILVHGPPGTGKTTVCKSLCQKLSIRREFSREIDPLDSTHKGMIIEISCSQIFSRWFGESSKNLVTIFGDVENLLIANQQTGSFVCLLIDEVEAIAFSRSDLLQKNESTDGVRVVSTLLTQLDRLKKYNNLIMLATSNLLDSLDPAFVDRTDGIFYIGNPSRNGIAKILSSGMKEMITNGVITSIGDISNILDSVKYKKIMDLIAEKCLLAGTSGRTLSKLPLISLSEHFRTVPVSLDRFLMALATSIRQLSKQT</sequence>
<evidence type="ECO:0000259" key="6">
    <source>
        <dbReference type="SMART" id="SM00382"/>
    </source>
</evidence>
<keyword evidence="2 5" id="KW-0547">Nucleotide-binding</keyword>
<dbReference type="GO" id="GO:0005634">
    <property type="term" value="C:nucleus"/>
    <property type="evidence" value="ECO:0007669"/>
    <property type="project" value="TreeGrafter"/>
</dbReference>
<dbReference type="GO" id="GO:0005694">
    <property type="term" value="C:chromosome"/>
    <property type="evidence" value="ECO:0007669"/>
    <property type="project" value="TreeGrafter"/>
</dbReference>
<evidence type="ECO:0000256" key="3">
    <source>
        <dbReference type="ARBA" id="ARBA00022840"/>
    </source>
</evidence>
<gene>
    <name evidence="7" type="ORF">HG537_0G02870</name>
</gene>
<keyword evidence="3 5" id="KW-0067">ATP-binding</keyword>
<dbReference type="InterPro" id="IPR003959">
    <property type="entry name" value="ATPase_AAA_core"/>
</dbReference>
<dbReference type="Pfam" id="PF00004">
    <property type="entry name" value="AAA"/>
    <property type="match status" value="1"/>
</dbReference>
<evidence type="ECO:0000256" key="2">
    <source>
        <dbReference type="ARBA" id="ARBA00022741"/>
    </source>
</evidence>
<dbReference type="InterPro" id="IPR003593">
    <property type="entry name" value="AAA+_ATPase"/>
</dbReference>
<dbReference type="Pfam" id="PF23242">
    <property type="entry name" value="AAA_lid_TRIP13_C"/>
    <property type="match status" value="1"/>
</dbReference>
<dbReference type="PANTHER" id="PTHR45991">
    <property type="entry name" value="PACHYTENE CHECKPOINT PROTEIN 2"/>
    <property type="match status" value="1"/>
</dbReference>
<dbReference type="GO" id="GO:0007131">
    <property type="term" value="P:reciprocal meiotic recombination"/>
    <property type="evidence" value="ECO:0007669"/>
    <property type="project" value="TreeGrafter"/>
</dbReference>
<evidence type="ECO:0000256" key="4">
    <source>
        <dbReference type="ARBA" id="ARBA00023254"/>
    </source>
</evidence>
<dbReference type="InterPro" id="IPR058249">
    <property type="entry name" value="Pch2_C"/>
</dbReference>
<dbReference type="InterPro" id="IPR044539">
    <property type="entry name" value="Pch2-like"/>
</dbReference>
<dbReference type="InterPro" id="IPR003960">
    <property type="entry name" value="ATPase_AAA_CS"/>
</dbReference>
<dbReference type="EMBL" id="CP059273">
    <property type="protein sequence ID" value="QLQ82033.1"/>
    <property type="molecule type" value="Genomic_DNA"/>
</dbReference>
<evidence type="ECO:0000256" key="5">
    <source>
        <dbReference type="RuleBase" id="RU003651"/>
    </source>
</evidence>
<dbReference type="OrthoDB" id="5925at2759"/>
<dbReference type="InterPro" id="IPR027417">
    <property type="entry name" value="P-loop_NTPase"/>
</dbReference>
<proteinExistence type="inferred from homology"/>
<comment type="similarity">
    <text evidence="1">Belongs to the AAA ATPase family. PCH2 subfamily.</text>
</comment>
<accession>A0A7H9HXJ5</accession>
<name>A0A7H9HXJ5_9SACH</name>
<dbReference type="GO" id="GO:0005524">
    <property type="term" value="F:ATP binding"/>
    <property type="evidence" value="ECO:0007669"/>
    <property type="project" value="UniProtKB-KW"/>
</dbReference>
<protein>
    <recommendedName>
        <fullName evidence="6">AAA+ ATPase domain-containing protein</fullName>
    </recommendedName>
</protein>
<keyword evidence="4" id="KW-0469">Meiosis</keyword>
<dbReference type="PANTHER" id="PTHR45991:SF1">
    <property type="entry name" value="PACHYTENE CHECKPOINT PROTEIN 2 HOMOLOG"/>
    <property type="match status" value="1"/>
</dbReference>
<evidence type="ECO:0000313" key="7">
    <source>
        <dbReference type="EMBL" id="QLQ82033.1"/>
    </source>
</evidence>
<dbReference type="PROSITE" id="PS00674">
    <property type="entry name" value="AAA"/>
    <property type="match status" value="1"/>
</dbReference>
<dbReference type="Proteomes" id="UP000510647">
    <property type="component" value="Chromosome 7"/>
</dbReference>
<reference evidence="7 8" key="1">
    <citation type="submission" date="2020-06" db="EMBL/GenBank/DDBJ databases">
        <title>The yeast mating-type switching endonuclease HO is a domesticated member of an unorthodox homing genetic element family.</title>
        <authorList>
            <person name="Coughlan A.Y."/>
            <person name="Lombardi L."/>
            <person name="Braun-Galleani S."/>
            <person name="Martos A.R."/>
            <person name="Galeote V."/>
            <person name="Bigey F."/>
            <person name="Dequin S."/>
            <person name="Byrne K.P."/>
            <person name="Wolfe K.H."/>
        </authorList>
    </citation>
    <scope>NUCLEOTIDE SEQUENCE [LARGE SCALE GENOMIC DNA]</scope>
    <source>
        <strain evidence="7 8">CBS2947</strain>
    </source>
</reference>
<dbReference type="SUPFAM" id="SSF52540">
    <property type="entry name" value="P-loop containing nucleoside triphosphate hydrolases"/>
    <property type="match status" value="1"/>
</dbReference>
<keyword evidence="8" id="KW-1185">Reference proteome</keyword>
<dbReference type="GO" id="GO:0051598">
    <property type="term" value="P:meiotic recombination checkpoint signaling"/>
    <property type="evidence" value="ECO:0007669"/>
    <property type="project" value="TreeGrafter"/>
</dbReference>
<evidence type="ECO:0000313" key="8">
    <source>
        <dbReference type="Proteomes" id="UP000510647"/>
    </source>
</evidence>
<dbReference type="GO" id="GO:0016887">
    <property type="term" value="F:ATP hydrolysis activity"/>
    <property type="evidence" value="ECO:0007669"/>
    <property type="project" value="InterPro"/>
</dbReference>
<dbReference type="SMART" id="SM00382">
    <property type="entry name" value="AAA"/>
    <property type="match status" value="1"/>
</dbReference>
<feature type="domain" description="AAA+ ATPase" evidence="6">
    <location>
        <begin position="308"/>
        <end position="471"/>
    </location>
</feature>
<organism evidence="7 8">
    <name type="scientific">Torulaspora globosa</name>
    <dbReference type="NCBI Taxonomy" id="48254"/>
    <lineage>
        <taxon>Eukaryota</taxon>
        <taxon>Fungi</taxon>
        <taxon>Dikarya</taxon>
        <taxon>Ascomycota</taxon>
        <taxon>Saccharomycotina</taxon>
        <taxon>Saccharomycetes</taxon>
        <taxon>Saccharomycetales</taxon>
        <taxon>Saccharomycetaceae</taxon>
        <taxon>Torulaspora</taxon>
    </lineage>
</organism>
<evidence type="ECO:0000256" key="1">
    <source>
        <dbReference type="ARBA" id="ARBA00007271"/>
    </source>
</evidence>
<dbReference type="Gene3D" id="3.40.50.300">
    <property type="entry name" value="P-loop containing nucleotide triphosphate hydrolases"/>
    <property type="match status" value="1"/>
</dbReference>